<feature type="transmembrane region" description="Helical" evidence="8">
    <location>
        <begin position="408"/>
        <end position="427"/>
    </location>
</feature>
<evidence type="ECO:0000313" key="9">
    <source>
        <dbReference type="EMBL" id="GHI00553.1"/>
    </source>
</evidence>
<dbReference type="Gene3D" id="1.20.1730.10">
    <property type="entry name" value="Sodium/glucose cotransporter"/>
    <property type="match status" value="1"/>
</dbReference>
<dbReference type="PANTHER" id="PTHR48086:SF8">
    <property type="entry name" value="MONOCARBOXYLIC ACID PERMEASE"/>
    <property type="match status" value="1"/>
</dbReference>
<organism evidence="9 10">
    <name type="scientific">Neobacillus kokaensis</name>
    <dbReference type="NCBI Taxonomy" id="2759023"/>
    <lineage>
        <taxon>Bacteria</taxon>
        <taxon>Bacillati</taxon>
        <taxon>Bacillota</taxon>
        <taxon>Bacilli</taxon>
        <taxon>Bacillales</taxon>
        <taxon>Bacillaceae</taxon>
        <taxon>Neobacillus</taxon>
    </lineage>
</organism>
<dbReference type="InterPro" id="IPR001734">
    <property type="entry name" value="Na/solute_symporter"/>
</dbReference>
<name>A0ABQ3N9N1_9BACI</name>
<keyword evidence="4 8" id="KW-0812">Transmembrane</keyword>
<dbReference type="Pfam" id="PF00474">
    <property type="entry name" value="SSF"/>
    <property type="match status" value="1"/>
</dbReference>
<accession>A0ABQ3N9N1</accession>
<evidence type="ECO:0000256" key="8">
    <source>
        <dbReference type="SAM" id="Phobius"/>
    </source>
</evidence>
<evidence type="ECO:0000256" key="5">
    <source>
        <dbReference type="ARBA" id="ARBA00022989"/>
    </source>
</evidence>
<feature type="transmembrane region" description="Helical" evidence="8">
    <location>
        <begin position="118"/>
        <end position="136"/>
    </location>
</feature>
<feature type="transmembrane region" description="Helical" evidence="8">
    <location>
        <begin position="142"/>
        <end position="171"/>
    </location>
</feature>
<dbReference type="PANTHER" id="PTHR48086">
    <property type="entry name" value="SODIUM/PROLINE SYMPORTER-RELATED"/>
    <property type="match status" value="1"/>
</dbReference>
<comment type="subcellular location">
    <subcellularLocation>
        <location evidence="1">Membrane</location>
        <topology evidence="1">Multi-pass membrane protein</topology>
    </subcellularLocation>
</comment>
<keyword evidence="3" id="KW-0813">Transport</keyword>
<dbReference type="EMBL" id="BNDS01000024">
    <property type="protein sequence ID" value="GHI00553.1"/>
    <property type="molecule type" value="Genomic_DNA"/>
</dbReference>
<dbReference type="InterPro" id="IPR050277">
    <property type="entry name" value="Sodium:Solute_Symporter"/>
</dbReference>
<proteinExistence type="inferred from homology"/>
<evidence type="ECO:0000256" key="7">
    <source>
        <dbReference type="RuleBase" id="RU362091"/>
    </source>
</evidence>
<evidence type="ECO:0000256" key="6">
    <source>
        <dbReference type="ARBA" id="ARBA00023136"/>
    </source>
</evidence>
<keyword evidence="5 8" id="KW-1133">Transmembrane helix</keyword>
<sequence>MTVFVFSVIMLLSIAIAFYSRRGKDVLNVEEYLVGGRSFSGFLLFFLAVGEIYSIGTMIGFPGGIYAKGPSYGIWFLGYILLAYPIGYFLAPLIWRVGKKYGSMTFPDMFRDHYSSRGLELIVTISALLFMIPWAQLQFEGLVVALSALGFNLSPIVAVAISGFLAFLYIYLSGVKAPALISVLKDILMFGAILVAGTAVFMKTDGVSNLFAMAKEQGASVTIGSSQALLFAMTTIFFQALAFYCTPAIAPVIFTGKSEATIKRTQRFMPLYMFMYPFLIATAYFSLVAVPNLDDPNHAFVATVMTLLPSWGIGLVAGGAALSGTLVLATYSLAVGGMVSRNLVKNVPESSQRRWVRIIVFLYLLVSMVLTLVSPSLMVSLINTASAGLGQFLPGLLAIFFFRKVTPIAIASGIIAGDLVVMGIYLAGITLNIHVGLLALILNVAVMVVVTKLTQNKKVINPVAFQPIEGNVVHDEQKFKNPPIAVE</sequence>
<dbReference type="Proteomes" id="UP000637074">
    <property type="component" value="Unassembled WGS sequence"/>
</dbReference>
<dbReference type="RefSeq" id="WP_191276052.1">
    <property type="nucleotide sequence ID" value="NZ_BNDS01000024.1"/>
</dbReference>
<feature type="transmembrane region" description="Helical" evidence="8">
    <location>
        <begin position="228"/>
        <end position="250"/>
    </location>
</feature>
<keyword evidence="10" id="KW-1185">Reference proteome</keyword>
<keyword evidence="6 8" id="KW-0472">Membrane</keyword>
<feature type="transmembrane region" description="Helical" evidence="8">
    <location>
        <begin position="355"/>
        <end position="373"/>
    </location>
</feature>
<reference evidence="9 10" key="1">
    <citation type="journal article" date="2022" name="Int. J. Syst. Evol. Microbiol.">
        <title>Neobacillus kokaensis sp. nov., isolated from soil.</title>
        <authorList>
            <person name="Yuki K."/>
            <person name="Matsubara H."/>
            <person name="Yamaguchi S."/>
        </authorList>
    </citation>
    <scope>NUCLEOTIDE SEQUENCE [LARGE SCALE GENOMIC DNA]</scope>
    <source>
        <strain evidence="9 10">LOB 377</strain>
    </source>
</reference>
<feature type="transmembrane region" description="Helical" evidence="8">
    <location>
        <begin position="6"/>
        <end position="21"/>
    </location>
</feature>
<gene>
    <name evidence="9" type="ORF">AM1BK_40950</name>
</gene>
<feature type="transmembrane region" description="Helical" evidence="8">
    <location>
        <begin position="72"/>
        <end position="97"/>
    </location>
</feature>
<feature type="transmembrane region" description="Helical" evidence="8">
    <location>
        <begin position="42"/>
        <end position="66"/>
    </location>
</feature>
<comment type="similarity">
    <text evidence="2 7">Belongs to the sodium:solute symporter (SSF) (TC 2.A.21) family.</text>
</comment>
<evidence type="ECO:0000256" key="1">
    <source>
        <dbReference type="ARBA" id="ARBA00004141"/>
    </source>
</evidence>
<dbReference type="CDD" id="cd10322">
    <property type="entry name" value="SLC5sbd"/>
    <property type="match status" value="1"/>
</dbReference>
<evidence type="ECO:0000313" key="10">
    <source>
        <dbReference type="Proteomes" id="UP000637074"/>
    </source>
</evidence>
<evidence type="ECO:0000256" key="4">
    <source>
        <dbReference type="ARBA" id="ARBA00022692"/>
    </source>
</evidence>
<feature type="transmembrane region" description="Helical" evidence="8">
    <location>
        <begin position="379"/>
        <end position="401"/>
    </location>
</feature>
<feature type="transmembrane region" description="Helical" evidence="8">
    <location>
        <begin position="183"/>
        <end position="202"/>
    </location>
</feature>
<evidence type="ECO:0000256" key="3">
    <source>
        <dbReference type="ARBA" id="ARBA00022448"/>
    </source>
</evidence>
<feature type="transmembrane region" description="Helical" evidence="8">
    <location>
        <begin position="433"/>
        <end position="451"/>
    </location>
</feature>
<evidence type="ECO:0008006" key="11">
    <source>
        <dbReference type="Google" id="ProtNLM"/>
    </source>
</evidence>
<dbReference type="InterPro" id="IPR038377">
    <property type="entry name" value="Na/Glc_symporter_sf"/>
</dbReference>
<evidence type="ECO:0000256" key="2">
    <source>
        <dbReference type="ARBA" id="ARBA00006434"/>
    </source>
</evidence>
<dbReference type="PROSITE" id="PS50283">
    <property type="entry name" value="NA_SOLUT_SYMP_3"/>
    <property type="match status" value="1"/>
</dbReference>
<protein>
    <recommendedName>
        <fullName evidence="11">Sodium:solute symporter</fullName>
    </recommendedName>
</protein>
<feature type="transmembrane region" description="Helical" evidence="8">
    <location>
        <begin position="311"/>
        <end position="334"/>
    </location>
</feature>
<feature type="transmembrane region" description="Helical" evidence="8">
    <location>
        <begin position="271"/>
        <end position="291"/>
    </location>
</feature>
<comment type="caution">
    <text evidence="9">The sequence shown here is derived from an EMBL/GenBank/DDBJ whole genome shotgun (WGS) entry which is preliminary data.</text>
</comment>